<evidence type="ECO:0000313" key="2">
    <source>
        <dbReference type="EMBL" id="SFO83829.1"/>
    </source>
</evidence>
<organism evidence="2 3">
    <name type="scientific">Amycolatopsis rubida</name>
    <dbReference type="NCBI Taxonomy" id="112413"/>
    <lineage>
        <taxon>Bacteria</taxon>
        <taxon>Bacillati</taxon>
        <taxon>Actinomycetota</taxon>
        <taxon>Actinomycetes</taxon>
        <taxon>Pseudonocardiales</taxon>
        <taxon>Pseudonocardiaceae</taxon>
        <taxon>Amycolatopsis</taxon>
    </lineage>
</organism>
<dbReference type="PANTHER" id="PTHR36179:SF2">
    <property type="entry name" value="LUD DOMAIN-CONTAINING PROTEIN"/>
    <property type="match status" value="1"/>
</dbReference>
<dbReference type="InterPro" id="IPR003741">
    <property type="entry name" value="LUD_dom"/>
</dbReference>
<evidence type="ECO:0000313" key="3">
    <source>
        <dbReference type="Proteomes" id="UP000199137"/>
    </source>
</evidence>
<gene>
    <name evidence="2" type="ORF">SAMN05421854_103169</name>
</gene>
<evidence type="ECO:0000259" key="1">
    <source>
        <dbReference type="Pfam" id="PF02589"/>
    </source>
</evidence>
<dbReference type="Proteomes" id="UP000199137">
    <property type="component" value="Unassembled WGS sequence"/>
</dbReference>
<accession>A0A1I5KFP0</accession>
<sequence>MTAIDGEARFTALPAEQTLIATVTALEEHGFGVEVVDDFESARLSVLNRIPHGSTVMTNTSATLRESGIEAAINDPDGPYVSARNRMMTLDFRTQQQEMKAIAGQADYALGSVHAITADGTVVIASATGSQLAAYVWDAPNVILVAGTQKLVPSLRAAHERIVEHSLKLEDVRARAAYGQHSYIGKLLEVRQEQPGRIHLVLIRRNVGF</sequence>
<feature type="domain" description="LUD" evidence="1">
    <location>
        <begin position="22"/>
        <end position="203"/>
    </location>
</feature>
<name>A0A1I5KFP0_9PSEU</name>
<dbReference type="STRING" id="112413.SAMN05421854_103169"/>
<dbReference type="RefSeq" id="WP_167545316.1">
    <property type="nucleotide sequence ID" value="NZ_FOWC01000003.1"/>
</dbReference>
<dbReference type="EMBL" id="FOWC01000003">
    <property type="protein sequence ID" value="SFO83829.1"/>
    <property type="molecule type" value="Genomic_DNA"/>
</dbReference>
<dbReference type="Pfam" id="PF02589">
    <property type="entry name" value="LUD_dom"/>
    <property type="match status" value="1"/>
</dbReference>
<protein>
    <submittedName>
        <fullName evidence="2">Uncharacterized ACR, YkgG family COG1556</fullName>
    </submittedName>
</protein>
<dbReference type="PANTHER" id="PTHR36179">
    <property type="entry name" value="LUD_DOM DOMAIN-CONTAINING PROTEIN"/>
    <property type="match status" value="1"/>
</dbReference>
<reference evidence="2 3" key="1">
    <citation type="submission" date="2016-10" db="EMBL/GenBank/DDBJ databases">
        <authorList>
            <person name="de Groot N.N."/>
        </authorList>
    </citation>
    <scope>NUCLEOTIDE SEQUENCE [LARGE SCALE GENOMIC DNA]</scope>
    <source>
        <strain evidence="2 3">DSM 44637</strain>
    </source>
</reference>
<dbReference type="AlphaFoldDB" id="A0A1I5KFP0"/>
<proteinExistence type="predicted"/>